<comment type="caution">
    <text evidence="5">The sequence shown here is derived from an EMBL/GenBank/DDBJ whole genome shotgun (WGS) entry which is preliminary data.</text>
</comment>
<evidence type="ECO:0000313" key="5">
    <source>
        <dbReference type="EMBL" id="GCF08622.1"/>
    </source>
</evidence>
<dbReference type="OrthoDB" id="9787365at2"/>
<dbReference type="PANTHER" id="PTHR30239">
    <property type="entry name" value="ACETOLACTATE SYNTHASE SMALL SUBUNIT"/>
    <property type="match status" value="1"/>
</dbReference>
<dbReference type="InterPro" id="IPR019455">
    <property type="entry name" value="Acetolactate_synth_ssu_C"/>
</dbReference>
<dbReference type="SUPFAM" id="SSF55021">
    <property type="entry name" value="ACT-like"/>
    <property type="match status" value="2"/>
</dbReference>
<dbReference type="Gene3D" id="3.30.70.1150">
    <property type="entry name" value="ACT-like. Chain A, domain 2"/>
    <property type="match status" value="1"/>
</dbReference>
<dbReference type="Gene3D" id="3.30.70.260">
    <property type="match status" value="1"/>
</dbReference>
<comment type="pathway">
    <text evidence="3">Amino-acid biosynthesis; L-valine biosynthesis; L-valine from pyruvate: step 1/4.</text>
</comment>
<dbReference type="EMBL" id="BIXY01000027">
    <property type="protein sequence ID" value="GCF08622.1"/>
    <property type="molecule type" value="Genomic_DNA"/>
</dbReference>
<comment type="catalytic activity">
    <reaction evidence="2 3">
        <text>2 pyruvate + H(+) = (2S)-2-acetolactate + CO2</text>
        <dbReference type="Rhea" id="RHEA:25249"/>
        <dbReference type="ChEBI" id="CHEBI:15361"/>
        <dbReference type="ChEBI" id="CHEBI:15378"/>
        <dbReference type="ChEBI" id="CHEBI:16526"/>
        <dbReference type="ChEBI" id="CHEBI:58476"/>
        <dbReference type="EC" id="2.2.1.6"/>
    </reaction>
</comment>
<dbReference type="Proteomes" id="UP000322530">
    <property type="component" value="Unassembled WGS sequence"/>
</dbReference>
<dbReference type="PANTHER" id="PTHR30239:SF0">
    <property type="entry name" value="ACETOLACTATE SYNTHASE SMALL SUBUNIT 1, CHLOROPLASTIC"/>
    <property type="match status" value="1"/>
</dbReference>
<reference evidence="5 6" key="1">
    <citation type="submission" date="2019-01" db="EMBL/GenBank/DDBJ databases">
        <title>Draft genome sequence of Dictyobacter sp. Uno17.</title>
        <authorList>
            <person name="Wang C.M."/>
            <person name="Zheng Y."/>
            <person name="Sakai Y."/>
            <person name="Abe K."/>
            <person name="Yokota A."/>
            <person name="Yabe S."/>
        </authorList>
    </citation>
    <scope>NUCLEOTIDE SEQUENCE [LARGE SCALE GENOMIC DNA]</scope>
    <source>
        <strain evidence="5 6">Uno17</strain>
    </source>
</reference>
<dbReference type="PROSITE" id="PS51671">
    <property type="entry name" value="ACT"/>
    <property type="match status" value="1"/>
</dbReference>
<dbReference type="GO" id="GO:0009097">
    <property type="term" value="P:isoleucine biosynthetic process"/>
    <property type="evidence" value="ECO:0007669"/>
    <property type="project" value="UniProtKB-UniRule"/>
</dbReference>
<dbReference type="AlphaFoldDB" id="A0A5A5TB18"/>
<dbReference type="InterPro" id="IPR002912">
    <property type="entry name" value="ACT_dom"/>
</dbReference>
<dbReference type="RefSeq" id="WP_149401606.1">
    <property type="nucleotide sequence ID" value="NZ_BIXY01000027.1"/>
</dbReference>
<sequence>MSNSTIATTIRPHHTNAPQGTEKSYTLIVRVVDRPGSVDRVVGVLRRRRSLLQSLTLLPDQQSGVFRITAQVQDAEVVIEHLIEQLRKIIDVTDVYDSATRPSLTRELVLVQVASNGETARSAVAAGQQAGATVVATTAEAVTFELVGSAAQVEQLITALQPYSILEIARSGGVVLSGNVVGK</sequence>
<name>A0A5A5TB18_9CHLR</name>
<keyword evidence="3" id="KW-0100">Branched-chain amino acid biosynthesis</keyword>
<dbReference type="GO" id="GO:0009099">
    <property type="term" value="P:L-valine biosynthetic process"/>
    <property type="evidence" value="ECO:0007669"/>
    <property type="project" value="UniProtKB-UniRule"/>
</dbReference>
<feature type="domain" description="ACT" evidence="4">
    <location>
        <begin position="26"/>
        <end position="103"/>
    </location>
</feature>
<dbReference type="GO" id="GO:0003984">
    <property type="term" value="F:acetolactate synthase activity"/>
    <property type="evidence" value="ECO:0007669"/>
    <property type="project" value="UniProtKB-UniRule"/>
</dbReference>
<dbReference type="GO" id="GO:1990610">
    <property type="term" value="F:acetolactate synthase regulator activity"/>
    <property type="evidence" value="ECO:0007669"/>
    <property type="project" value="UniProtKB-UniRule"/>
</dbReference>
<evidence type="ECO:0000259" key="4">
    <source>
        <dbReference type="PROSITE" id="PS51671"/>
    </source>
</evidence>
<dbReference type="InterPro" id="IPR004789">
    <property type="entry name" value="Acetalactate_synth_ssu"/>
</dbReference>
<dbReference type="UniPathway" id="UPA00047">
    <property type="reaction ID" value="UER00055"/>
</dbReference>
<dbReference type="Pfam" id="PF22629">
    <property type="entry name" value="ACT_AHAS_ss"/>
    <property type="match status" value="1"/>
</dbReference>
<comment type="similarity">
    <text evidence="3">Belongs to the acetolactate synthase small subunit family.</text>
</comment>
<keyword evidence="3" id="KW-0028">Amino-acid biosynthesis</keyword>
<accession>A0A5A5TB18</accession>
<dbReference type="EC" id="2.2.1.6" evidence="3"/>
<evidence type="ECO:0000313" key="6">
    <source>
        <dbReference type="Proteomes" id="UP000322530"/>
    </source>
</evidence>
<proteinExistence type="inferred from homology"/>
<comment type="function">
    <text evidence="3">Catalyzes the conversion of 2 pyruvate molecules into acetolactate in the first common step of the biosynthetic pathway of the branched-amino acids such as leucine, isoleucine, and valine.</text>
</comment>
<keyword evidence="6" id="KW-1185">Reference proteome</keyword>
<dbReference type="NCBIfam" id="TIGR00119">
    <property type="entry name" value="acolac_sm"/>
    <property type="match status" value="1"/>
</dbReference>
<gene>
    <name evidence="5" type="ORF">KDI_21860</name>
</gene>
<evidence type="ECO:0000256" key="2">
    <source>
        <dbReference type="ARBA" id="ARBA00048670"/>
    </source>
</evidence>
<dbReference type="Pfam" id="PF10369">
    <property type="entry name" value="ALS_ss_C"/>
    <property type="match status" value="1"/>
</dbReference>
<protein>
    <recommendedName>
        <fullName evidence="3">Acetolactate synthase small subunit</fullName>
        <shortName evidence="3">AHAS</shortName>
        <shortName evidence="3">ALS</shortName>
        <ecNumber evidence="3">2.2.1.6</ecNumber>
    </recommendedName>
    <alternativeName>
        <fullName evidence="3">Acetohydroxy-acid synthase small subunit</fullName>
    </alternativeName>
</protein>
<dbReference type="GO" id="GO:0005829">
    <property type="term" value="C:cytosol"/>
    <property type="evidence" value="ECO:0007669"/>
    <property type="project" value="TreeGrafter"/>
</dbReference>
<evidence type="ECO:0000256" key="3">
    <source>
        <dbReference type="RuleBase" id="RU368092"/>
    </source>
</evidence>
<keyword evidence="3" id="KW-0808">Transferase</keyword>
<comment type="subunit">
    <text evidence="1 3">Dimer of large and small chains.</text>
</comment>
<dbReference type="UniPathway" id="UPA00049">
    <property type="reaction ID" value="UER00059"/>
</dbReference>
<organism evidence="5 6">
    <name type="scientific">Dictyobacter arantiisoli</name>
    <dbReference type="NCBI Taxonomy" id="2014874"/>
    <lineage>
        <taxon>Bacteria</taxon>
        <taxon>Bacillati</taxon>
        <taxon>Chloroflexota</taxon>
        <taxon>Ktedonobacteria</taxon>
        <taxon>Ktedonobacterales</taxon>
        <taxon>Dictyobacteraceae</taxon>
        <taxon>Dictyobacter</taxon>
    </lineage>
</organism>
<dbReference type="InterPro" id="IPR027271">
    <property type="entry name" value="Acetolactate_synth/TF_NikR_C"/>
</dbReference>
<dbReference type="InterPro" id="IPR054480">
    <property type="entry name" value="AHAS_small-like_ACT"/>
</dbReference>
<evidence type="ECO:0000256" key="1">
    <source>
        <dbReference type="ARBA" id="ARBA00011744"/>
    </source>
</evidence>
<dbReference type="InterPro" id="IPR045865">
    <property type="entry name" value="ACT-like_dom_sf"/>
</dbReference>
<comment type="pathway">
    <text evidence="3">Amino-acid biosynthesis; L-isoleucine biosynthesis; L-isoleucine from 2-oxobutanoate: step 1/4.</text>
</comment>